<protein>
    <recommendedName>
        <fullName evidence="16">Protein kinase domain-containing protein</fullName>
    </recommendedName>
</protein>
<dbReference type="PANTHER" id="PTHR27008:SF497">
    <property type="entry name" value="OS11G0695000 PROTEIN"/>
    <property type="match status" value="1"/>
</dbReference>
<dbReference type="InterPro" id="IPR032675">
    <property type="entry name" value="LRR_dom_sf"/>
</dbReference>
<dbReference type="PROSITE" id="PS00108">
    <property type="entry name" value="PROTEIN_KINASE_ST"/>
    <property type="match status" value="1"/>
</dbReference>
<evidence type="ECO:0000256" key="9">
    <source>
        <dbReference type="ARBA" id="ARBA00022777"/>
    </source>
</evidence>
<dbReference type="InterPro" id="IPR017441">
    <property type="entry name" value="Protein_kinase_ATP_BS"/>
</dbReference>
<reference evidence="17 18" key="1">
    <citation type="journal article" date="2023" name="Hortic Res">
        <title>The complete reference genome for grapevine (Vitis vinifera L.) genetics and breeding.</title>
        <authorList>
            <person name="Shi X."/>
            <person name="Cao S."/>
            <person name="Wang X."/>
            <person name="Huang S."/>
            <person name="Wang Y."/>
            <person name="Liu Z."/>
            <person name="Liu W."/>
            <person name="Leng X."/>
            <person name="Peng Y."/>
            <person name="Wang N."/>
            <person name="Wang Y."/>
            <person name="Ma Z."/>
            <person name="Xu X."/>
            <person name="Zhang F."/>
            <person name="Xue H."/>
            <person name="Zhong H."/>
            <person name="Wang Y."/>
            <person name="Zhang K."/>
            <person name="Velt A."/>
            <person name="Avia K."/>
            <person name="Holtgrawe D."/>
            <person name="Grimplet J."/>
            <person name="Matus J.T."/>
            <person name="Ware D."/>
            <person name="Wu X."/>
            <person name="Wang H."/>
            <person name="Liu C."/>
            <person name="Fang Y."/>
            <person name="Rustenholz C."/>
            <person name="Cheng Z."/>
            <person name="Xiao H."/>
            <person name="Zhou Y."/>
        </authorList>
    </citation>
    <scope>NUCLEOTIDE SEQUENCE [LARGE SCALE GENOMIC DNA]</scope>
    <source>
        <strain evidence="18">cv. Pinot noir / PN40024</strain>
        <tissue evidence="17">Leaf</tissue>
    </source>
</reference>
<evidence type="ECO:0000259" key="16">
    <source>
        <dbReference type="PROSITE" id="PS50011"/>
    </source>
</evidence>
<keyword evidence="6 15" id="KW-0812">Transmembrane</keyword>
<dbReference type="InterPro" id="IPR051809">
    <property type="entry name" value="Plant_receptor-like_S/T_kinase"/>
</dbReference>
<name>A0ABY9CUS7_VITVI</name>
<dbReference type="CDD" id="cd13999">
    <property type="entry name" value="STKc_MAP3K-like"/>
    <property type="match status" value="1"/>
</dbReference>
<dbReference type="SUPFAM" id="SSF56112">
    <property type="entry name" value="Protein kinase-like (PK-like)"/>
    <property type="match status" value="3"/>
</dbReference>
<evidence type="ECO:0000256" key="2">
    <source>
        <dbReference type="ARBA" id="ARBA00008684"/>
    </source>
</evidence>
<keyword evidence="7" id="KW-0677">Repeat</keyword>
<keyword evidence="4" id="KW-0433">Leucine-rich repeat</keyword>
<dbReference type="Gene3D" id="3.10.20.90">
    <property type="entry name" value="Phosphatidylinositol 3-kinase Catalytic Subunit, Chain A, domain 1"/>
    <property type="match status" value="1"/>
</dbReference>
<feature type="domain" description="Protein kinase" evidence="16">
    <location>
        <begin position="510"/>
        <end position="804"/>
    </location>
</feature>
<comment type="subcellular location">
    <subcellularLocation>
        <location evidence="1">Membrane</location>
    </subcellularLocation>
</comment>
<evidence type="ECO:0000256" key="8">
    <source>
        <dbReference type="ARBA" id="ARBA00022741"/>
    </source>
</evidence>
<dbReference type="SMART" id="SM00666">
    <property type="entry name" value="PB1"/>
    <property type="match status" value="1"/>
</dbReference>
<keyword evidence="8 13" id="KW-0547">Nucleotide-binding</keyword>
<evidence type="ECO:0000256" key="3">
    <source>
        <dbReference type="ARBA" id="ARBA00022527"/>
    </source>
</evidence>
<evidence type="ECO:0000256" key="12">
    <source>
        <dbReference type="ARBA" id="ARBA00023136"/>
    </source>
</evidence>
<dbReference type="EMBL" id="CP126658">
    <property type="protein sequence ID" value="WJZ98865.1"/>
    <property type="molecule type" value="Genomic_DNA"/>
</dbReference>
<feature type="domain" description="Protein kinase" evidence="16">
    <location>
        <begin position="1575"/>
        <end position="1839"/>
    </location>
</feature>
<sequence length="2341" mass="261329">MGMLMVHSFRVSLAISSSNVTDISALLAFKSEIVGSNWTETENFCNWVGVTCSHRRQRVTGHLRRLEVLILEGNLLEGAIPASNIPTIFGAFESLSSLNLSRNSFGGHISGSLGELITLDFMDLSHNNLSGAIPKSLEALSHLQYLNLSVNNLSGEIPSRGPFENFTATSFLENGALCGQAIFQVPPCRSHGPRNSKSASLLKYILPTLASAAILVAAILVALIRMMMKNRRCNARTGEHLVREVDQIISYEGLCQATDDFSEANIIGVGGFGSVFKGILNDKFTVAIKVLNLQLEGALAHFNAEFVALRNVRHTNLVKLICSCSETELGALVLPYMPNGSLEKWLYSENYCLNLFQRVSIMVDVASALEYLHHGLPDPVVHCDLNPSNVLLDNDMVAHVGDFGIAKILTHKRPATPSITLGTLGYVAPEHGMSGRVSTRTDVYSYGIMLLGMLTGKKPTDDMFSGELTLRQWVTSSISNKIMEVIDRKLLKTEDGGDAIATNCNLLAISSWANILGVGSFGSVFKGILSEGTLVAVKVLNLQLEGAFKSFDAECKVLARVRHRNLVKVISSCSNPELRALVLQYMPNGSLEKWLYSFNYCFSLFQRVSIMEDVALALEYLHHGQAEPVVQCDLKPSNVLLDDEMVAHVGDFGIAKILTQKKTETQTKTLGTLGYIAPESIDLEWETGGLRVCIGGGDWGIRGPLYGLNSILMCNKGIARVSDSVDQKQHQAVYLMDSPSATPSSAHGSNDENPRVKFLCSFSGSILPRPQDGKLRYVGGETRIVSVPRDIGYEELMGKMKELFDMAAVLKYQQPDEDLDALVSVVNDDDVTNMMEEYDKLGSGDGFTRLRIFLFSHPDQDGGSSHFVDVDDTERRYVDALNNLNDASDFRKQQVGESPTMSAIDDIHLAEQFFNSISLEGGLHNQRNCEMPMSQFNLHHLTIPHMGSGQHQPVAQRYNEMESQWNPAYFSPRHHGHHDARPLAEYPSSPSSARFRMPFGELPDKCIDRLPEEYSRQPVNPQAPYDHQPQASDNVVWLPTGAISSEKAGFPGSMLHGPNVFEGNSICEHCRMTFHRHLEQPNMGNGLPPVANPCAECPPGRESFLLNTDAKMQHGIYPKEHNDPRSLYNETHNHERGWILQHQLNPRAEDARAQISGAGRLNDPYIVDGSGVNFPVAHGNLLDNHHVSSNYVHHEDPRYIRTGPELGNGVFHDQAAAAGPAINVPPLEERAVRYGNLPYPYGADNLYQVSHGHVPAHALWRNVQNPMHGAPSYEASTSTCQASGSVNPGPIRGTREGSPRFCVGLDNQNPWGESSQKILGFDGSALPDYSYGHATKLNPNTHGQEGQHPFTPGPVPSPSDMLKFAAPMEPLHFTNSSPTLMDDKFVASANLSYNPESRNDNNVNQTVIMEAKQAFREGKEEIHMEKVEDNDMPVTSLPEKNNNADKKCEVASLEPVNLPAEDNVFKPVVNDCAPLEEDAKLDVSNLSFLPELIASVKRAALESAEEVKAKVQENADAVHASSTKEASNELETANALGDLELDSDNDNVNTFKIEPTKAEEEALSRGLQTIKNDDLEEIRELGSGTYGAVYHGKWKGSDVAIKRIKASCFAGRPSERERLIADFWKEALILSSLHHPNVVSFYGIVRDGPGGSLATVTEFMVNGSLKQFLQKKDRTIDRRKRRIIAMDASFGMEYLHGKNIVHFDLKCENLLVNMRDPHRPVCKIGDLGLSKVKQHTLVSGGVRGTLPWMAPELLSGKTNMVTEKIDVYSFGIVMWELLTGDEPYADMHCASIIGGIVNNTLRPQIPRCRENYLMRQEELQGTTEMSIILNMIRMVAPILTTWVLSIYSIICPRGETKLPWKDVFGFSRSYQKWIFHGEEHESQPNEQNDIGVDTEIVDATDADILNEVVDALNDACGHIDNDINLEESTTHGKFDYLLGEANKELNLGTLKRYVRNKARPEGSIAEAYIVNEALMFCSMYLTGIETRFNRSERNEDRFEDRVQGCLSIFSQQARPLGSRQHLQFSKEELTKAHWYIMNNCPELRPYLDEHTKELEKTSSHNLEKRQEQEFPKWLADRMKALRVKQSPEATDELYSLACGPDNRVHTYMGCIVNGVRFHTKDRDDRRITQNSGICVSGEHDGEEIDFYGVLSNVVVLNYVLGYKVILFKCTWFDTNQKKKRIKHDYNFTTIQVTSTWYDNDPFILATQAQQVFYLDDYKNGHNWKVVQKVNHRHMWDVPERDTNIEIDEEVCGGSDEEAYQDNESHELNWFVEQDDGFEFQRSDRLNIDPEVVNDNVLILENMNDNDDNFICDDIEEEDETLDDYANENEMWLSSDSESESD</sequence>
<evidence type="ECO:0000256" key="14">
    <source>
        <dbReference type="SAM" id="MobiDB-lite"/>
    </source>
</evidence>
<evidence type="ECO:0000256" key="1">
    <source>
        <dbReference type="ARBA" id="ARBA00004370"/>
    </source>
</evidence>
<keyword evidence="3" id="KW-0723">Serine/threonine-protein kinase</keyword>
<feature type="compositionally biased region" description="Polar residues" evidence="14">
    <location>
        <begin position="1274"/>
        <end position="1286"/>
    </location>
</feature>
<keyword evidence="9" id="KW-0418">Kinase</keyword>
<evidence type="ECO:0000256" key="15">
    <source>
        <dbReference type="SAM" id="Phobius"/>
    </source>
</evidence>
<evidence type="ECO:0000313" key="17">
    <source>
        <dbReference type="EMBL" id="WJZ98865.1"/>
    </source>
</evidence>
<dbReference type="Gene3D" id="3.80.10.10">
    <property type="entry name" value="Ribonuclease Inhibitor"/>
    <property type="match status" value="1"/>
</dbReference>
<keyword evidence="5" id="KW-0808">Transferase</keyword>
<evidence type="ECO:0000256" key="11">
    <source>
        <dbReference type="ARBA" id="ARBA00022989"/>
    </source>
</evidence>
<accession>A0ABY9CUS7</accession>
<dbReference type="Pfam" id="PF13952">
    <property type="entry name" value="DUF4216"/>
    <property type="match status" value="1"/>
</dbReference>
<dbReference type="SUPFAM" id="SSF54277">
    <property type="entry name" value="CAD &amp; PB1 domains"/>
    <property type="match status" value="1"/>
</dbReference>
<comment type="similarity">
    <text evidence="2">Belongs to the protein kinase superfamily. Ser/Thr protein kinase family.</text>
</comment>
<dbReference type="InterPro" id="IPR025312">
    <property type="entry name" value="DUF4216"/>
</dbReference>
<organism evidence="17 18">
    <name type="scientific">Vitis vinifera</name>
    <name type="common">Grape</name>
    <dbReference type="NCBI Taxonomy" id="29760"/>
    <lineage>
        <taxon>Eukaryota</taxon>
        <taxon>Viridiplantae</taxon>
        <taxon>Streptophyta</taxon>
        <taxon>Embryophyta</taxon>
        <taxon>Tracheophyta</taxon>
        <taxon>Spermatophyta</taxon>
        <taxon>Magnoliopsida</taxon>
        <taxon>eudicotyledons</taxon>
        <taxon>Gunneridae</taxon>
        <taxon>Pentapetalae</taxon>
        <taxon>rosids</taxon>
        <taxon>Vitales</taxon>
        <taxon>Vitaceae</taxon>
        <taxon>Viteae</taxon>
        <taxon>Vitis</taxon>
    </lineage>
</organism>
<dbReference type="Pfam" id="PF07714">
    <property type="entry name" value="PK_Tyr_Ser-Thr"/>
    <property type="match status" value="1"/>
</dbReference>
<feature type="binding site" evidence="13">
    <location>
        <position position="289"/>
    </location>
    <ligand>
        <name>ATP</name>
        <dbReference type="ChEBI" id="CHEBI:30616"/>
    </ligand>
</feature>
<evidence type="ECO:0000256" key="5">
    <source>
        <dbReference type="ARBA" id="ARBA00022679"/>
    </source>
</evidence>
<feature type="binding site" evidence="13">
    <location>
        <position position="538"/>
    </location>
    <ligand>
        <name>ATP</name>
        <dbReference type="ChEBI" id="CHEBI:30616"/>
    </ligand>
</feature>
<evidence type="ECO:0000256" key="10">
    <source>
        <dbReference type="ARBA" id="ARBA00022840"/>
    </source>
</evidence>
<dbReference type="Gene3D" id="3.30.200.20">
    <property type="entry name" value="Phosphorylase Kinase, domain 1"/>
    <property type="match status" value="3"/>
</dbReference>
<feature type="region of interest" description="Disordered" evidence="14">
    <location>
        <begin position="1332"/>
        <end position="1357"/>
    </location>
</feature>
<evidence type="ECO:0000313" key="18">
    <source>
        <dbReference type="Proteomes" id="UP001227230"/>
    </source>
</evidence>
<dbReference type="SMART" id="SM00220">
    <property type="entry name" value="S_TKc"/>
    <property type="match status" value="3"/>
</dbReference>
<feature type="region of interest" description="Disordered" evidence="14">
    <location>
        <begin position="1270"/>
        <end position="1298"/>
    </location>
</feature>
<keyword evidence="18" id="KW-1185">Reference proteome</keyword>
<dbReference type="PROSITE" id="PS00107">
    <property type="entry name" value="PROTEIN_KINASE_ATP"/>
    <property type="match status" value="3"/>
</dbReference>
<dbReference type="PANTHER" id="PTHR27008">
    <property type="entry name" value="OS04G0122200 PROTEIN"/>
    <property type="match status" value="1"/>
</dbReference>
<dbReference type="Proteomes" id="UP001227230">
    <property type="component" value="Chromosome 11"/>
</dbReference>
<feature type="binding site" evidence="13">
    <location>
        <position position="1602"/>
    </location>
    <ligand>
        <name>ATP</name>
        <dbReference type="ChEBI" id="CHEBI:30616"/>
    </ligand>
</feature>
<dbReference type="InterPro" id="IPR013210">
    <property type="entry name" value="LRR_N_plant-typ"/>
</dbReference>
<evidence type="ECO:0000256" key="6">
    <source>
        <dbReference type="ARBA" id="ARBA00022692"/>
    </source>
</evidence>
<feature type="domain" description="Protein kinase" evidence="16">
    <location>
        <begin position="261"/>
        <end position="513"/>
    </location>
</feature>
<evidence type="ECO:0000256" key="13">
    <source>
        <dbReference type="PROSITE-ProRule" id="PRU10141"/>
    </source>
</evidence>
<evidence type="ECO:0000256" key="4">
    <source>
        <dbReference type="ARBA" id="ARBA00022614"/>
    </source>
</evidence>
<dbReference type="Pfam" id="PF00560">
    <property type="entry name" value="LRR_1"/>
    <property type="match status" value="2"/>
</dbReference>
<dbReference type="InterPro" id="IPR025452">
    <property type="entry name" value="DUF4218"/>
</dbReference>
<keyword evidence="10 13" id="KW-0067">ATP-binding</keyword>
<keyword evidence="12 15" id="KW-0472">Membrane</keyword>
<dbReference type="InterPro" id="IPR000270">
    <property type="entry name" value="PB1_dom"/>
</dbReference>
<evidence type="ECO:0000256" key="7">
    <source>
        <dbReference type="ARBA" id="ARBA00022737"/>
    </source>
</evidence>
<dbReference type="Gene3D" id="1.10.510.10">
    <property type="entry name" value="Transferase(Phosphotransferase) domain 1"/>
    <property type="match status" value="3"/>
</dbReference>
<keyword evidence="11 15" id="KW-1133">Transmembrane helix</keyword>
<dbReference type="InterPro" id="IPR001245">
    <property type="entry name" value="Ser-Thr/Tyr_kinase_cat_dom"/>
</dbReference>
<dbReference type="InterPro" id="IPR001611">
    <property type="entry name" value="Leu-rich_rpt"/>
</dbReference>
<dbReference type="Pfam" id="PF00564">
    <property type="entry name" value="PB1"/>
    <property type="match status" value="1"/>
</dbReference>
<dbReference type="InterPro" id="IPR011009">
    <property type="entry name" value="Kinase-like_dom_sf"/>
</dbReference>
<dbReference type="SUPFAM" id="SSF52058">
    <property type="entry name" value="L domain-like"/>
    <property type="match status" value="1"/>
</dbReference>
<dbReference type="InterPro" id="IPR008271">
    <property type="entry name" value="Ser/Thr_kinase_AS"/>
</dbReference>
<dbReference type="Pfam" id="PF13960">
    <property type="entry name" value="DUF4218"/>
    <property type="match status" value="1"/>
</dbReference>
<feature type="transmembrane region" description="Helical" evidence="15">
    <location>
        <begin position="204"/>
        <end position="228"/>
    </location>
</feature>
<dbReference type="Pfam" id="PF08263">
    <property type="entry name" value="LRRNT_2"/>
    <property type="match status" value="1"/>
</dbReference>
<proteinExistence type="inferred from homology"/>
<dbReference type="PROSITE" id="PS50011">
    <property type="entry name" value="PROTEIN_KINASE_DOM"/>
    <property type="match status" value="3"/>
</dbReference>
<gene>
    <name evidence="17" type="ORF">VitviT2T_017362</name>
</gene>
<dbReference type="InterPro" id="IPR000719">
    <property type="entry name" value="Prot_kinase_dom"/>
</dbReference>
<dbReference type="Pfam" id="PF00069">
    <property type="entry name" value="Pkinase"/>
    <property type="match status" value="2"/>
</dbReference>
<dbReference type="CDD" id="cd06410">
    <property type="entry name" value="PB1_UP2"/>
    <property type="match status" value="1"/>
</dbReference>